<dbReference type="EMBL" id="KV784373">
    <property type="protein sequence ID" value="OEU09989.1"/>
    <property type="molecule type" value="Genomic_DNA"/>
</dbReference>
<name>A0A1E7EVW2_9STRA</name>
<dbReference type="Pfam" id="PF00587">
    <property type="entry name" value="tRNA-synt_2b"/>
    <property type="match status" value="1"/>
</dbReference>
<dbReference type="FunFam" id="3.40.50.800:FF:000003">
    <property type="entry name" value="Threonine--tRNA ligase 2, cytoplasmic"/>
    <property type="match status" value="1"/>
</dbReference>
<gene>
    <name evidence="14" type="ORF">FRACYDRAFT_271163</name>
</gene>
<feature type="domain" description="Aminoacyl-transfer RNA synthetases class-II family profile" evidence="13">
    <location>
        <begin position="1"/>
        <end position="260"/>
    </location>
</feature>
<dbReference type="InterPro" id="IPR002320">
    <property type="entry name" value="Thr-tRNA-ligase_IIa"/>
</dbReference>
<evidence type="ECO:0000256" key="8">
    <source>
        <dbReference type="ARBA" id="ARBA00022917"/>
    </source>
</evidence>
<dbReference type="GO" id="GO:0046872">
    <property type="term" value="F:metal ion binding"/>
    <property type="evidence" value="ECO:0007669"/>
    <property type="project" value="UniProtKB-KW"/>
</dbReference>
<dbReference type="SUPFAM" id="SSF55681">
    <property type="entry name" value="Class II aaRS and biotin synthetases"/>
    <property type="match status" value="1"/>
</dbReference>
<organism evidence="14 15">
    <name type="scientific">Fragilariopsis cylindrus CCMP1102</name>
    <dbReference type="NCBI Taxonomy" id="635003"/>
    <lineage>
        <taxon>Eukaryota</taxon>
        <taxon>Sar</taxon>
        <taxon>Stramenopiles</taxon>
        <taxon>Ochrophyta</taxon>
        <taxon>Bacillariophyta</taxon>
        <taxon>Bacillariophyceae</taxon>
        <taxon>Bacillariophycidae</taxon>
        <taxon>Bacillariales</taxon>
        <taxon>Bacillariaceae</taxon>
        <taxon>Fragilariopsis</taxon>
    </lineage>
</organism>
<dbReference type="PRINTS" id="PR01047">
    <property type="entry name" value="TRNASYNTHTHR"/>
</dbReference>
<keyword evidence="3" id="KW-0436">Ligase</keyword>
<dbReference type="InterPro" id="IPR002314">
    <property type="entry name" value="aa-tRNA-synt_IIb"/>
</dbReference>
<dbReference type="InterPro" id="IPR006195">
    <property type="entry name" value="aa-tRNA-synth_II"/>
</dbReference>
<dbReference type="PROSITE" id="PS50862">
    <property type="entry name" value="AA_TRNA_LIGASE_II"/>
    <property type="match status" value="1"/>
</dbReference>
<keyword evidence="15" id="KW-1185">Reference proteome</keyword>
<evidence type="ECO:0000313" key="15">
    <source>
        <dbReference type="Proteomes" id="UP000095751"/>
    </source>
</evidence>
<accession>A0A1E7EVW2</accession>
<evidence type="ECO:0000256" key="5">
    <source>
        <dbReference type="ARBA" id="ARBA00022741"/>
    </source>
</evidence>
<dbReference type="GO" id="GO:0004829">
    <property type="term" value="F:threonine-tRNA ligase activity"/>
    <property type="evidence" value="ECO:0007669"/>
    <property type="project" value="UniProtKB-EC"/>
</dbReference>
<dbReference type="GO" id="GO:0005739">
    <property type="term" value="C:mitochondrion"/>
    <property type="evidence" value="ECO:0007669"/>
    <property type="project" value="TreeGrafter"/>
</dbReference>
<dbReference type="InterPro" id="IPR045864">
    <property type="entry name" value="aa-tRNA-synth_II/BPL/LPL"/>
</dbReference>
<keyword evidence="7" id="KW-0067">ATP-binding</keyword>
<evidence type="ECO:0000256" key="9">
    <source>
        <dbReference type="ARBA" id="ARBA00023146"/>
    </source>
</evidence>
<reference evidence="14 15" key="1">
    <citation type="submission" date="2016-09" db="EMBL/GenBank/DDBJ databases">
        <title>Extensive genetic diversity and differential bi-allelic expression allows diatom success in the polar Southern Ocean.</title>
        <authorList>
            <consortium name="DOE Joint Genome Institute"/>
            <person name="Mock T."/>
            <person name="Otillar R.P."/>
            <person name="Strauss J."/>
            <person name="Dupont C."/>
            <person name="Frickenhaus S."/>
            <person name="Maumus F."/>
            <person name="Mcmullan M."/>
            <person name="Sanges R."/>
            <person name="Schmutz J."/>
            <person name="Toseland A."/>
            <person name="Valas R."/>
            <person name="Veluchamy A."/>
            <person name="Ward B.J."/>
            <person name="Allen A."/>
            <person name="Barry K."/>
            <person name="Falciatore A."/>
            <person name="Ferrante M."/>
            <person name="Fortunato A.E."/>
            <person name="Gloeckner G."/>
            <person name="Gruber A."/>
            <person name="Hipkin R."/>
            <person name="Janech M."/>
            <person name="Kroth P."/>
            <person name="Leese F."/>
            <person name="Lindquist E."/>
            <person name="Lyon B.R."/>
            <person name="Martin J."/>
            <person name="Mayer C."/>
            <person name="Parker M."/>
            <person name="Quesneville H."/>
            <person name="Raymond J."/>
            <person name="Uhlig C."/>
            <person name="Valentin K.U."/>
            <person name="Worden A.Z."/>
            <person name="Armbrust E.V."/>
            <person name="Bowler C."/>
            <person name="Green B."/>
            <person name="Moulton V."/>
            <person name="Van Oosterhout C."/>
            <person name="Grigoriev I."/>
        </authorList>
    </citation>
    <scope>NUCLEOTIDE SEQUENCE [LARGE SCALE GENOMIC DNA]</scope>
    <source>
        <strain evidence="14 15">CCMP1102</strain>
    </source>
</reference>
<dbReference type="OrthoDB" id="196845at2759"/>
<evidence type="ECO:0000256" key="11">
    <source>
        <dbReference type="ARBA" id="ARBA00049515"/>
    </source>
</evidence>
<keyword evidence="4" id="KW-0479">Metal-binding</keyword>
<dbReference type="KEGG" id="fcy:FRACYDRAFT_271163"/>
<dbReference type="InterPro" id="IPR036621">
    <property type="entry name" value="Anticodon-bd_dom_sf"/>
</dbReference>
<evidence type="ECO:0000256" key="3">
    <source>
        <dbReference type="ARBA" id="ARBA00022598"/>
    </source>
</evidence>
<evidence type="ECO:0000313" key="14">
    <source>
        <dbReference type="EMBL" id="OEU09989.1"/>
    </source>
</evidence>
<keyword evidence="9" id="KW-0030">Aminoacyl-tRNA synthetase</keyword>
<dbReference type="GO" id="GO:0005524">
    <property type="term" value="F:ATP binding"/>
    <property type="evidence" value="ECO:0007669"/>
    <property type="project" value="UniProtKB-KW"/>
</dbReference>
<dbReference type="Gene3D" id="3.40.50.800">
    <property type="entry name" value="Anticodon-binding domain"/>
    <property type="match status" value="1"/>
</dbReference>
<keyword evidence="5" id="KW-0547">Nucleotide-binding</keyword>
<dbReference type="CDD" id="cd00860">
    <property type="entry name" value="ThrRS_anticodon"/>
    <property type="match status" value="1"/>
</dbReference>
<dbReference type="InterPro" id="IPR047246">
    <property type="entry name" value="ThrRS_anticodon"/>
</dbReference>
<dbReference type="SUPFAM" id="SSF52954">
    <property type="entry name" value="Class II aaRS ABD-related"/>
    <property type="match status" value="1"/>
</dbReference>
<protein>
    <recommendedName>
        <fullName evidence="2">threonine--tRNA ligase</fullName>
        <ecNumber evidence="2">6.1.1.3</ecNumber>
    </recommendedName>
    <alternativeName>
        <fullName evidence="10">Threonyl-tRNA synthetase</fullName>
    </alternativeName>
</protein>
<dbReference type="AlphaFoldDB" id="A0A1E7EVW2"/>
<dbReference type="Proteomes" id="UP000095751">
    <property type="component" value="Unassembled WGS sequence"/>
</dbReference>
<evidence type="ECO:0000256" key="1">
    <source>
        <dbReference type="ARBA" id="ARBA00008226"/>
    </source>
</evidence>
<dbReference type="Gene3D" id="3.30.930.10">
    <property type="entry name" value="Bira Bifunctional Protein, Domain 2"/>
    <property type="match status" value="1"/>
</dbReference>
<keyword evidence="8" id="KW-0648">Protein biosynthesis</keyword>
<evidence type="ECO:0000256" key="12">
    <source>
        <dbReference type="SAM" id="MobiDB-lite"/>
    </source>
</evidence>
<keyword evidence="6" id="KW-0862">Zinc</keyword>
<dbReference type="FunFam" id="3.30.930.10:FF:000002">
    <property type="entry name" value="Threonine--tRNA ligase"/>
    <property type="match status" value="1"/>
</dbReference>
<dbReference type="EC" id="6.1.1.3" evidence="2"/>
<evidence type="ECO:0000256" key="2">
    <source>
        <dbReference type="ARBA" id="ARBA00013163"/>
    </source>
</evidence>
<dbReference type="PANTHER" id="PTHR11451:SF46">
    <property type="entry name" value="THREONINE--TRNA LIGASE"/>
    <property type="match status" value="1"/>
</dbReference>
<comment type="catalytic activity">
    <reaction evidence="11">
        <text>tRNA(Thr) + L-threonine + ATP = L-threonyl-tRNA(Thr) + AMP + diphosphate + H(+)</text>
        <dbReference type="Rhea" id="RHEA:24624"/>
        <dbReference type="Rhea" id="RHEA-COMP:9670"/>
        <dbReference type="Rhea" id="RHEA-COMP:9704"/>
        <dbReference type="ChEBI" id="CHEBI:15378"/>
        <dbReference type="ChEBI" id="CHEBI:30616"/>
        <dbReference type="ChEBI" id="CHEBI:33019"/>
        <dbReference type="ChEBI" id="CHEBI:57926"/>
        <dbReference type="ChEBI" id="CHEBI:78442"/>
        <dbReference type="ChEBI" id="CHEBI:78534"/>
        <dbReference type="ChEBI" id="CHEBI:456215"/>
        <dbReference type="EC" id="6.1.1.3"/>
    </reaction>
</comment>
<evidence type="ECO:0000256" key="4">
    <source>
        <dbReference type="ARBA" id="ARBA00022723"/>
    </source>
</evidence>
<dbReference type="InParanoid" id="A0A1E7EVW2"/>
<evidence type="ECO:0000256" key="6">
    <source>
        <dbReference type="ARBA" id="ARBA00022833"/>
    </source>
</evidence>
<evidence type="ECO:0000256" key="10">
    <source>
        <dbReference type="ARBA" id="ARBA00031900"/>
    </source>
</evidence>
<dbReference type="PANTHER" id="PTHR11451">
    <property type="entry name" value="THREONINE-TRNA LIGASE"/>
    <property type="match status" value="1"/>
</dbReference>
<evidence type="ECO:0000259" key="13">
    <source>
        <dbReference type="PROSITE" id="PS50862"/>
    </source>
</evidence>
<comment type="similarity">
    <text evidence="1">Belongs to the class-II aminoacyl-tRNA synthetase family.</text>
</comment>
<feature type="region of interest" description="Disordered" evidence="12">
    <location>
        <begin position="175"/>
        <end position="210"/>
    </location>
</feature>
<dbReference type="GO" id="GO:0006435">
    <property type="term" value="P:threonyl-tRNA aminoacylation"/>
    <property type="evidence" value="ECO:0007669"/>
    <property type="project" value="InterPro"/>
</dbReference>
<dbReference type="Pfam" id="PF03129">
    <property type="entry name" value="HGTP_anticodon"/>
    <property type="match status" value="1"/>
</dbReference>
<evidence type="ECO:0000256" key="7">
    <source>
        <dbReference type="ARBA" id="ARBA00022840"/>
    </source>
</evidence>
<proteinExistence type="inferred from homology"/>
<dbReference type="InterPro" id="IPR004154">
    <property type="entry name" value="Anticodon-bd"/>
</dbReference>
<sequence>MKPMNCPAHCLMFGSMTRSYRELPMRIADFGVLHRNEQSGALTGLTRVRRFQQDDAHIFCREDQIEKEVVACLEFMKFVYDIFGMSYRLELSTRPKKALGKKELWDQAETALAQAMDKFAGEGNWRENPGDGAFYGPKIDIKVMDAMDRVHQCATIQLDFQLPIRFDLRYRKKGGANGDDSSSADDESEVSSTTTNDDGDEEDPNVLPPDFARPVMVHRAMLGSVERMFAVLLEHYGGKWPFWLSPRQALVVPVGKSFVPYANQVKDRLKVAGFHADIDDSSNSLKKKVREGQLAQYNYILVVGEKEETNDSVAVRNRNNEMEGEKKIDEVIAEFRILSETFQQDVLEDGL</sequence>